<evidence type="ECO:0000256" key="1">
    <source>
        <dbReference type="ARBA" id="ARBA00022729"/>
    </source>
</evidence>
<proteinExistence type="predicted"/>
<comment type="caution">
    <text evidence="4">The sequence shown here is derived from an EMBL/GenBank/DDBJ whole genome shotgun (WGS) entry which is preliminary data.</text>
</comment>
<sequence length="162" mass="17561">MKTTTKTFGALTIILSSSVFAEGGYWGATAGVMDFDFQGVDNPMGLGLRAGYSQLSGWGLEAEYIGSLVSGEIEVIGKEVDVDMHSLAGYATYRSFGDIYFKGRLGLLYEDITVGRNSGDDFGVSVGAGVGFILWGDSNIELEYTILEKDVEYWSGAFSYRF</sequence>
<feature type="chain" id="PRO_5047223291" evidence="2">
    <location>
        <begin position="22"/>
        <end position="162"/>
    </location>
</feature>
<keyword evidence="1 2" id="KW-0732">Signal</keyword>
<feature type="signal peptide" evidence="2">
    <location>
        <begin position="1"/>
        <end position="21"/>
    </location>
</feature>
<dbReference type="Gene3D" id="2.40.160.20">
    <property type="match status" value="1"/>
</dbReference>
<dbReference type="Pfam" id="PF13505">
    <property type="entry name" value="OMP_b-brl"/>
    <property type="match status" value="1"/>
</dbReference>
<keyword evidence="5" id="KW-1185">Reference proteome</keyword>
<dbReference type="EMBL" id="JBGMEK010000025">
    <property type="protein sequence ID" value="MFA0811737.1"/>
    <property type="molecule type" value="Genomic_DNA"/>
</dbReference>
<dbReference type="RefSeq" id="WP_371839336.1">
    <property type="nucleotide sequence ID" value="NZ_JBGMEK010000025.1"/>
</dbReference>
<feature type="domain" description="Outer membrane protein beta-barrel" evidence="3">
    <location>
        <begin position="12"/>
        <end position="158"/>
    </location>
</feature>
<reference evidence="4 5" key="1">
    <citation type="submission" date="2024-08" db="EMBL/GenBank/DDBJ databases">
        <authorList>
            <person name="Ishaq N."/>
        </authorList>
    </citation>
    <scope>NUCLEOTIDE SEQUENCE [LARGE SCALE GENOMIC DNA]</scope>
    <source>
        <strain evidence="4 5">DSM 18651</strain>
    </source>
</reference>
<dbReference type="InterPro" id="IPR027385">
    <property type="entry name" value="Beta-barrel_OMP"/>
</dbReference>
<evidence type="ECO:0000313" key="5">
    <source>
        <dbReference type="Proteomes" id="UP001569428"/>
    </source>
</evidence>
<dbReference type="InterPro" id="IPR011250">
    <property type="entry name" value="OMP/PagP_B-barrel"/>
</dbReference>
<gene>
    <name evidence="4" type="ORF">ACCI49_12470</name>
</gene>
<evidence type="ECO:0000256" key="2">
    <source>
        <dbReference type="SAM" id="SignalP"/>
    </source>
</evidence>
<evidence type="ECO:0000313" key="4">
    <source>
        <dbReference type="EMBL" id="MFA0811737.1"/>
    </source>
</evidence>
<organism evidence="4 5">
    <name type="scientific">Microbulbifer epialgicus</name>
    <dbReference type="NCBI Taxonomy" id="393907"/>
    <lineage>
        <taxon>Bacteria</taxon>
        <taxon>Pseudomonadati</taxon>
        <taxon>Pseudomonadota</taxon>
        <taxon>Gammaproteobacteria</taxon>
        <taxon>Cellvibrionales</taxon>
        <taxon>Microbulbiferaceae</taxon>
        <taxon>Microbulbifer</taxon>
    </lineage>
</organism>
<name>A0ABV4P0A8_9GAMM</name>
<dbReference type="Proteomes" id="UP001569428">
    <property type="component" value="Unassembled WGS sequence"/>
</dbReference>
<dbReference type="SUPFAM" id="SSF56925">
    <property type="entry name" value="OMPA-like"/>
    <property type="match status" value="1"/>
</dbReference>
<accession>A0ABV4P0A8</accession>
<protein>
    <submittedName>
        <fullName evidence="4">Outer membrane beta-barrel protein</fullName>
    </submittedName>
</protein>
<evidence type="ECO:0000259" key="3">
    <source>
        <dbReference type="Pfam" id="PF13505"/>
    </source>
</evidence>